<dbReference type="InterPro" id="IPR036034">
    <property type="entry name" value="PDZ_sf"/>
</dbReference>
<keyword evidence="7" id="KW-0770">Synapse</keyword>
<evidence type="ECO:0000256" key="8">
    <source>
        <dbReference type="ARBA" id="ARBA00023054"/>
    </source>
</evidence>
<keyword evidence="10" id="KW-0206">Cytoskeleton</keyword>
<evidence type="ECO:0000256" key="5">
    <source>
        <dbReference type="ARBA" id="ARBA00022782"/>
    </source>
</evidence>
<feature type="compositionally biased region" description="Low complexity" evidence="17">
    <location>
        <begin position="328"/>
        <end position="343"/>
    </location>
</feature>
<dbReference type="GO" id="GO:0014069">
    <property type="term" value="C:postsynaptic density"/>
    <property type="evidence" value="ECO:0007669"/>
    <property type="project" value="TreeGrafter"/>
</dbReference>
<dbReference type="InterPro" id="IPR040645">
    <property type="entry name" value="Neurabin-1/2_PDZ"/>
</dbReference>
<feature type="region of interest" description="Disordered" evidence="17">
    <location>
        <begin position="151"/>
        <end position="343"/>
    </location>
</feature>
<dbReference type="Proteomes" id="UP000287033">
    <property type="component" value="Unassembled WGS sequence"/>
</dbReference>
<dbReference type="Pfam" id="PF00595">
    <property type="entry name" value="PDZ"/>
    <property type="match status" value="1"/>
</dbReference>
<evidence type="ECO:0000313" key="21">
    <source>
        <dbReference type="Proteomes" id="UP000287033"/>
    </source>
</evidence>
<dbReference type="OMA" id="TGHREEM"/>
<keyword evidence="8 16" id="KW-0175">Coiled coil</keyword>
<dbReference type="GO" id="GO:0007015">
    <property type="term" value="P:actin filament organization"/>
    <property type="evidence" value="ECO:0007669"/>
    <property type="project" value="TreeGrafter"/>
</dbReference>
<evidence type="ECO:0000256" key="4">
    <source>
        <dbReference type="ARBA" id="ARBA00022553"/>
    </source>
</evidence>
<dbReference type="CDD" id="cd09512">
    <property type="entry name" value="SAM_Neurabin-like"/>
    <property type="match status" value="1"/>
</dbReference>
<evidence type="ECO:0000256" key="10">
    <source>
        <dbReference type="ARBA" id="ARBA00023212"/>
    </source>
</evidence>
<feature type="compositionally biased region" description="Basic and acidic residues" evidence="17">
    <location>
        <begin position="1303"/>
        <end position="1326"/>
    </location>
</feature>
<dbReference type="STRING" id="137246.A0A401SXP5"/>
<keyword evidence="4" id="KW-0597">Phosphoprotein</keyword>
<dbReference type="GO" id="GO:0015629">
    <property type="term" value="C:actin cytoskeleton"/>
    <property type="evidence" value="ECO:0007669"/>
    <property type="project" value="TreeGrafter"/>
</dbReference>
<evidence type="ECO:0000256" key="14">
    <source>
        <dbReference type="ARBA" id="ARBA00077125"/>
    </source>
</evidence>
<dbReference type="GO" id="GO:0030425">
    <property type="term" value="C:dendrite"/>
    <property type="evidence" value="ECO:0007669"/>
    <property type="project" value="TreeGrafter"/>
</dbReference>
<dbReference type="PANTHER" id="PTHR16154:SF26">
    <property type="entry name" value="PROTEIN PHOSPHATASE 1 REGULATORY SUBUNIT 9 LIKE"/>
    <property type="match status" value="1"/>
</dbReference>
<feature type="region of interest" description="Disordered" evidence="17">
    <location>
        <begin position="79"/>
        <end position="137"/>
    </location>
</feature>
<dbReference type="FunFam" id="1.10.150.50:FF:000008">
    <property type="entry name" value="Neurabin-1 isoform 1-like protein"/>
    <property type="match status" value="1"/>
</dbReference>
<evidence type="ECO:0000256" key="2">
    <source>
        <dbReference type="ARBA" id="ARBA00022473"/>
    </source>
</evidence>
<feature type="compositionally biased region" description="Basic and acidic residues" evidence="17">
    <location>
        <begin position="48"/>
        <end position="60"/>
    </location>
</feature>
<comment type="subcellular location">
    <subcellularLocation>
        <location evidence="1">Cytoplasm</location>
        <location evidence="1">Cytoskeleton</location>
    </subcellularLocation>
    <subcellularLocation>
        <location evidence="11">Synapse</location>
    </subcellularLocation>
</comment>
<accession>A0A401SXP5</accession>
<keyword evidence="21" id="KW-1185">Reference proteome</keyword>
<evidence type="ECO:0000313" key="20">
    <source>
        <dbReference type="EMBL" id="GCC35177.1"/>
    </source>
</evidence>
<proteinExistence type="predicted"/>
<dbReference type="Pfam" id="PF07647">
    <property type="entry name" value="SAM_2"/>
    <property type="match status" value="1"/>
</dbReference>
<evidence type="ECO:0000256" key="6">
    <source>
        <dbReference type="ARBA" id="ARBA00022902"/>
    </source>
</evidence>
<keyword evidence="2" id="KW-0217">Developmental protein</keyword>
<dbReference type="Gene3D" id="2.30.42.10">
    <property type="match status" value="1"/>
</dbReference>
<dbReference type="Pfam" id="PF17817">
    <property type="entry name" value="PDZ_5"/>
    <property type="match status" value="1"/>
</dbReference>
<evidence type="ECO:0000256" key="7">
    <source>
        <dbReference type="ARBA" id="ARBA00023018"/>
    </source>
</evidence>
<feature type="compositionally biased region" description="Polar residues" evidence="17">
    <location>
        <begin position="97"/>
        <end position="121"/>
    </location>
</feature>
<feature type="compositionally biased region" description="Basic and acidic residues" evidence="17">
    <location>
        <begin position="1142"/>
        <end position="1162"/>
    </location>
</feature>
<dbReference type="InterPro" id="IPR013761">
    <property type="entry name" value="SAM/pointed_sf"/>
</dbReference>
<feature type="region of interest" description="Disordered" evidence="17">
    <location>
        <begin position="1"/>
        <end position="22"/>
    </location>
</feature>
<evidence type="ECO:0000256" key="11">
    <source>
        <dbReference type="ARBA" id="ARBA00034103"/>
    </source>
</evidence>
<dbReference type="PANTHER" id="PTHR16154">
    <property type="entry name" value="NEURABIN"/>
    <property type="match status" value="1"/>
</dbReference>
<dbReference type="GO" id="GO:0019722">
    <property type="term" value="P:calcium-mediated signaling"/>
    <property type="evidence" value="ECO:0007669"/>
    <property type="project" value="TreeGrafter"/>
</dbReference>
<feature type="compositionally biased region" description="Polar residues" evidence="17">
    <location>
        <begin position="208"/>
        <end position="224"/>
    </location>
</feature>
<keyword evidence="9" id="KW-0009">Actin-binding</keyword>
<feature type="compositionally biased region" description="Basic and acidic residues" evidence="17">
    <location>
        <begin position="1"/>
        <end position="11"/>
    </location>
</feature>
<feature type="compositionally biased region" description="Basic and acidic residues" evidence="17">
    <location>
        <begin position="1097"/>
        <end position="1111"/>
    </location>
</feature>
<keyword evidence="3" id="KW-0963">Cytoplasm</keyword>
<keyword evidence="5" id="KW-0221">Differentiation</keyword>
<feature type="coiled-coil region" evidence="16">
    <location>
        <begin position="745"/>
        <end position="881"/>
    </location>
</feature>
<dbReference type="SUPFAM" id="SSF47769">
    <property type="entry name" value="SAM/Pointed domain"/>
    <property type="match status" value="1"/>
</dbReference>
<dbReference type="OrthoDB" id="62701at2759"/>
<dbReference type="GO" id="GO:0005737">
    <property type="term" value="C:cytoplasm"/>
    <property type="evidence" value="ECO:0007669"/>
    <property type="project" value="TreeGrafter"/>
</dbReference>
<dbReference type="SUPFAM" id="SSF50156">
    <property type="entry name" value="PDZ domain-like"/>
    <property type="match status" value="1"/>
</dbReference>
<evidence type="ECO:0000256" key="9">
    <source>
        <dbReference type="ARBA" id="ARBA00023203"/>
    </source>
</evidence>
<feature type="compositionally biased region" description="Basic and acidic residues" evidence="17">
    <location>
        <begin position="151"/>
        <end position="163"/>
    </location>
</feature>
<dbReference type="Gene3D" id="1.10.150.50">
    <property type="entry name" value="Transcription Factor, Ets-1"/>
    <property type="match status" value="1"/>
</dbReference>
<sequence length="1339" mass="150107">MKAEGKGERTFRSASPHRNAYKTDFQALRCTFDGSKQETVSKMGAQKTSRETGHREEMRGRHFGNRVHKIKSMLLQMGNTPDEINEGSKPDLHPVSPQKQSSGIVYNSAHKTYQKTSSSDKTNSEDGDLDKTSMAEKFSETRRLFERQIEEKVFDKTPHKNDNKVSVISVSSESRKSGSSSSESEGRKVKSDSNPSVSNSDLKDRSNLKTTSDLKQNHPRSSLNAGPISRRLESFLADSDSDETNKDTKTKTSATDYQISGGHQMPPSNTVNSKSTSPAGDDDESSRSISIGRPKSKDQKEAEIPTCSNNLRTCESDYWEPDQRKTKSLGLSESSSSRKTVPVSSSVFNSNLDRHVSDTGANKIGVVRAELVEIQNESSGSEIELDNVFIERELEKSVEPFAPSISHDIGQSHETSVSKEHEDQIFEEILNKSDDSVGEEEDEDIENIEEEDRVSGKLFVGSEVCGIENAAFVDDKDTEDSLPEENESKCEDEYLFEDTSYILDDDYEEISGLSEEEEPNFHRKVHFSTSPIKVYSTYSNDDYDRRNEEVDPVAASAEYELEKRVEKMDVFPVEIEKGEAGLGISIIGMGVGADQGLEKLGIFVKTITEGGAAYRDKRIQVNDQIVEVDGVSLVGVTQIFAATVLKNTKGIVRFRIGREKPGQQSEVARLISETLEQERCQEALLEQHCTRYSTSDNEQSEEFPEYERTISNEVGAGGTVEVAQQTENENLFLASDMDSLLNLKLKELQTKNAVTAAEVSELAERLKIAEAEKIKWETTKMQLQQSVEENKEKMQKVERYWLEAQNLCKMVNEHLKETQSQYDGLEKKYNKAKKLIKEYQQKEIEFIKKEEDYRKVLEDQEKEHAKQLKALHDQILELKTELHSTGQMPPVLSNSTLHETVLEFESQEQFEDNFSKEEDDTNQTPKTALEWECSSTSKICDFDEAVPETKRLDTSSHKAKAQLALKVKRQPPSRFKLKESFGVGDDCENIQDNDENDEENEEIQQAESSLVRSSLDSLHAVEDTSVPKMKDVTLDGKCDVESITSLHDGSSSASPCSSPVHKIVESDVSIKHSISRVTAPSSSPTSFLSMMKKRESKGKGKETNEDKKSEEEPSCGIENTSGKLKRRFPDFGGLRKSGGKGKKLDKEDRRTSLGSRGSKEMLESSGGNLSAADSVTSIPTCMPFSWFGDSRKEAVSSNSSLHSPPSSHDIFCEEDKETPGNKVSDQAMTGKQNQWQNRAVSQWTTQQVCHWLMGMNLEQYTAEFVSKNIDGEQLMQLDSSRLKTLGVASQNDRATIKKKLKEMKKAQEKVEKQREKIQKKEKDQQKKAGKQATSVETIC</sequence>
<feature type="compositionally biased region" description="Polar residues" evidence="17">
    <location>
        <begin position="266"/>
        <end position="278"/>
    </location>
</feature>
<feature type="domain" description="PDZ" evidence="19">
    <location>
        <begin position="572"/>
        <end position="660"/>
    </location>
</feature>
<protein>
    <recommendedName>
        <fullName evidence="12">Neurabin-1</fullName>
    </recommendedName>
    <alternativeName>
        <fullName evidence="14">Neurabin-I</fullName>
    </alternativeName>
    <alternativeName>
        <fullName evidence="13">Neural tissue-specific F-actin-binding protein I</fullName>
    </alternativeName>
    <alternativeName>
        <fullName evidence="15">Protein phosphatase 1 regulatory subunit 9A</fullName>
    </alternativeName>
</protein>
<gene>
    <name evidence="20" type="ORF">chiPu_0013659</name>
</gene>
<evidence type="ECO:0000256" key="13">
    <source>
        <dbReference type="ARBA" id="ARBA00076637"/>
    </source>
</evidence>
<dbReference type="PROSITE" id="PS50106">
    <property type="entry name" value="PDZ"/>
    <property type="match status" value="1"/>
</dbReference>
<evidence type="ECO:0000256" key="17">
    <source>
        <dbReference type="SAM" id="MobiDB-lite"/>
    </source>
</evidence>
<evidence type="ECO:0000256" key="3">
    <source>
        <dbReference type="ARBA" id="ARBA00022490"/>
    </source>
</evidence>
<dbReference type="GO" id="GO:0031175">
    <property type="term" value="P:neuron projection development"/>
    <property type="evidence" value="ECO:0007669"/>
    <property type="project" value="TreeGrafter"/>
</dbReference>
<dbReference type="EMBL" id="BEZZ01000672">
    <property type="protein sequence ID" value="GCC35177.1"/>
    <property type="molecule type" value="Genomic_DNA"/>
</dbReference>
<name>A0A401SXP5_CHIPU</name>
<dbReference type="GO" id="GO:0051015">
    <property type="term" value="F:actin filament binding"/>
    <property type="evidence" value="ECO:0007669"/>
    <property type="project" value="TreeGrafter"/>
</dbReference>
<dbReference type="InterPro" id="IPR001478">
    <property type="entry name" value="PDZ"/>
</dbReference>
<comment type="caution">
    <text evidence="20">The sequence shown here is derived from an EMBL/GenBank/DDBJ whole genome shotgun (WGS) entry which is preliminary data.</text>
</comment>
<feature type="domain" description="SAM" evidence="18">
    <location>
        <begin position="1243"/>
        <end position="1306"/>
    </location>
</feature>
<feature type="region of interest" description="Disordered" evidence="17">
    <location>
        <begin position="978"/>
        <end position="1002"/>
    </location>
</feature>
<dbReference type="FunFam" id="2.30.42.10:FF:000010">
    <property type="entry name" value="Neurabin-1 isoform 1"/>
    <property type="match status" value="1"/>
</dbReference>
<dbReference type="SMART" id="SM00228">
    <property type="entry name" value="PDZ"/>
    <property type="match status" value="1"/>
</dbReference>
<feature type="region of interest" description="Disordered" evidence="17">
    <location>
        <begin position="1074"/>
        <end position="1170"/>
    </location>
</feature>
<feature type="compositionally biased region" description="Polar residues" evidence="17">
    <location>
        <begin position="1075"/>
        <end position="1088"/>
    </location>
</feature>
<feature type="region of interest" description="Disordered" evidence="17">
    <location>
        <begin position="1300"/>
        <end position="1339"/>
    </location>
</feature>
<evidence type="ECO:0000256" key="12">
    <source>
        <dbReference type="ARBA" id="ARBA00067399"/>
    </source>
</evidence>
<organism evidence="20 21">
    <name type="scientific">Chiloscyllium punctatum</name>
    <name type="common">Brownbanded bambooshark</name>
    <name type="synonym">Hemiscyllium punctatum</name>
    <dbReference type="NCBI Taxonomy" id="137246"/>
    <lineage>
        <taxon>Eukaryota</taxon>
        <taxon>Metazoa</taxon>
        <taxon>Chordata</taxon>
        <taxon>Craniata</taxon>
        <taxon>Vertebrata</taxon>
        <taxon>Chondrichthyes</taxon>
        <taxon>Elasmobranchii</taxon>
        <taxon>Galeomorphii</taxon>
        <taxon>Galeoidea</taxon>
        <taxon>Orectolobiformes</taxon>
        <taxon>Hemiscylliidae</taxon>
        <taxon>Chiloscyllium</taxon>
    </lineage>
</organism>
<dbReference type="CDD" id="cd06790">
    <property type="entry name" value="PDZ_neurabin-like"/>
    <property type="match status" value="1"/>
</dbReference>
<evidence type="ECO:0000256" key="15">
    <source>
        <dbReference type="ARBA" id="ARBA00082439"/>
    </source>
</evidence>
<dbReference type="SMART" id="SM00454">
    <property type="entry name" value="SAM"/>
    <property type="match status" value="1"/>
</dbReference>
<evidence type="ECO:0000259" key="18">
    <source>
        <dbReference type="PROSITE" id="PS50105"/>
    </source>
</evidence>
<reference evidence="20 21" key="1">
    <citation type="journal article" date="2018" name="Nat. Ecol. Evol.">
        <title>Shark genomes provide insights into elasmobranch evolution and the origin of vertebrates.</title>
        <authorList>
            <person name="Hara Y"/>
            <person name="Yamaguchi K"/>
            <person name="Onimaru K"/>
            <person name="Kadota M"/>
            <person name="Koyanagi M"/>
            <person name="Keeley SD"/>
            <person name="Tatsumi K"/>
            <person name="Tanaka K"/>
            <person name="Motone F"/>
            <person name="Kageyama Y"/>
            <person name="Nozu R"/>
            <person name="Adachi N"/>
            <person name="Nishimura O"/>
            <person name="Nakagawa R"/>
            <person name="Tanegashima C"/>
            <person name="Kiyatake I"/>
            <person name="Matsumoto R"/>
            <person name="Murakumo K"/>
            <person name="Nishida K"/>
            <person name="Terakita A"/>
            <person name="Kuratani S"/>
            <person name="Sato K"/>
            <person name="Hyodo S Kuraku.S."/>
        </authorList>
    </citation>
    <scope>NUCLEOTIDE SEQUENCE [LARGE SCALE GENOMIC DNA]</scope>
</reference>
<feature type="region of interest" description="Disordered" evidence="17">
    <location>
        <begin position="35"/>
        <end position="60"/>
    </location>
</feature>
<keyword evidence="6" id="KW-0524">Neurogenesis</keyword>
<feature type="compositionally biased region" description="Acidic residues" evidence="17">
    <location>
        <begin position="985"/>
        <end position="1002"/>
    </location>
</feature>
<evidence type="ECO:0000256" key="16">
    <source>
        <dbReference type="SAM" id="Coils"/>
    </source>
</evidence>
<dbReference type="InterPro" id="IPR001660">
    <property type="entry name" value="SAM"/>
</dbReference>
<dbReference type="PROSITE" id="PS50105">
    <property type="entry name" value="SAM_DOMAIN"/>
    <property type="match status" value="1"/>
</dbReference>
<feature type="compositionally biased region" description="Low complexity" evidence="17">
    <location>
        <begin position="164"/>
        <end position="183"/>
    </location>
</feature>
<dbReference type="InterPro" id="IPR043446">
    <property type="entry name" value="Neurabin-like"/>
</dbReference>
<evidence type="ECO:0000259" key="19">
    <source>
        <dbReference type="PROSITE" id="PS50106"/>
    </source>
</evidence>
<evidence type="ECO:0000256" key="1">
    <source>
        <dbReference type="ARBA" id="ARBA00004245"/>
    </source>
</evidence>